<keyword evidence="2" id="KW-0819">tRNA processing</keyword>
<dbReference type="VEuPathDB" id="PlasmoDB:PVBDA_1202820"/>
<evidence type="ECO:0000256" key="6">
    <source>
        <dbReference type="SAM" id="MobiDB-lite"/>
    </source>
</evidence>
<organism evidence="8 9">
    <name type="scientific">Plasmodium vinckei brucechwatti</name>
    <dbReference type="NCBI Taxonomy" id="119398"/>
    <lineage>
        <taxon>Eukaryota</taxon>
        <taxon>Sar</taxon>
        <taxon>Alveolata</taxon>
        <taxon>Apicomplexa</taxon>
        <taxon>Aconoidasida</taxon>
        <taxon>Haemosporida</taxon>
        <taxon>Plasmodiidae</taxon>
        <taxon>Plasmodium</taxon>
        <taxon>Plasmodium (Vinckeia)</taxon>
    </lineage>
</organism>
<evidence type="ECO:0000313" key="9">
    <source>
        <dbReference type="Proteomes" id="UP000515550"/>
    </source>
</evidence>
<evidence type="ECO:0000256" key="2">
    <source>
        <dbReference type="ARBA" id="ARBA00022694"/>
    </source>
</evidence>
<evidence type="ECO:0000256" key="1">
    <source>
        <dbReference type="ARBA" id="ARBA00009375"/>
    </source>
</evidence>
<dbReference type="EMBL" id="LR865390">
    <property type="protein sequence ID" value="CAD2098717.1"/>
    <property type="molecule type" value="Genomic_DNA"/>
</dbReference>
<dbReference type="GO" id="GO:0003723">
    <property type="term" value="F:RNA binding"/>
    <property type="evidence" value="ECO:0007669"/>
    <property type="project" value="InterPro"/>
</dbReference>
<dbReference type="GO" id="GO:0009982">
    <property type="term" value="F:pseudouridine synthase activity"/>
    <property type="evidence" value="ECO:0007669"/>
    <property type="project" value="InterPro"/>
</dbReference>
<evidence type="ECO:0000256" key="4">
    <source>
        <dbReference type="PIRSR" id="PIRSR641708-1"/>
    </source>
</evidence>
<evidence type="ECO:0000313" key="8">
    <source>
        <dbReference type="EMBL" id="CAD2098717.1"/>
    </source>
</evidence>
<feature type="domain" description="Pseudouridine synthase I TruA alpha/beta" evidence="7">
    <location>
        <begin position="393"/>
        <end position="494"/>
    </location>
</feature>
<dbReference type="GO" id="GO:0005634">
    <property type="term" value="C:nucleus"/>
    <property type="evidence" value="ECO:0007669"/>
    <property type="project" value="TreeGrafter"/>
</dbReference>
<reference evidence="8 9" key="1">
    <citation type="submission" date="2020-08" db="EMBL/GenBank/DDBJ databases">
        <authorList>
            <person name="Ramaprasad A."/>
        </authorList>
    </citation>
    <scope>NUCLEOTIDE SEQUENCE [LARGE SCALE GENOMIC DNA]</scope>
</reference>
<evidence type="ECO:0000256" key="3">
    <source>
        <dbReference type="ARBA" id="ARBA00023235"/>
    </source>
</evidence>
<proteinExistence type="inferred from homology"/>
<dbReference type="Gene3D" id="3.30.70.660">
    <property type="entry name" value="Pseudouridine synthase I, catalytic domain, C-terminal subdomain"/>
    <property type="match status" value="1"/>
</dbReference>
<name>A0A6V7SHW6_PLAVN</name>
<evidence type="ECO:0000259" key="7">
    <source>
        <dbReference type="Pfam" id="PF01416"/>
    </source>
</evidence>
<dbReference type="InterPro" id="IPR041708">
    <property type="entry name" value="PUS1/PUS2-like"/>
</dbReference>
<feature type="compositionally biased region" description="Basic and acidic residues" evidence="6">
    <location>
        <begin position="171"/>
        <end position="180"/>
    </location>
</feature>
<protein>
    <submittedName>
        <fullName evidence="8">Pseudouridylate synthase, putative</fullName>
    </submittedName>
</protein>
<accession>A0A6V7SHW6</accession>
<dbReference type="InterPro" id="IPR020095">
    <property type="entry name" value="PsdUridine_synth_TruA_C"/>
</dbReference>
<dbReference type="AlphaFoldDB" id="A0A6V7SHW6"/>
<dbReference type="PANTHER" id="PTHR11142:SF4">
    <property type="entry name" value="PSEUDOURIDYLATE SYNTHASE 1 HOMOLOG"/>
    <property type="match status" value="1"/>
</dbReference>
<dbReference type="InterPro" id="IPR020097">
    <property type="entry name" value="PsdUridine_synth_TruA_a/b_dom"/>
</dbReference>
<evidence type="ECO:0000256" key="5">
    <source>
        <dbReference type="PIRSR" id="PIRSR641708-2"/>
    </source>
</evidence>
<dbReference type="InterPro" id="IPR020094">
    <property type="entry name" value="TruA/RsuA/RluB/E/F_N"/>
</dbReference>
<dbReference type="Gene3D" id="3.30.70.580">
    <property type="entry name" value="Pseudouridine synthase I, catalytic domain, N-terminal subdomain"/>
    <property type="match status" value="1"/>
</dbReference>
<dbReference type="GO" id="GO:0031119">
    <property type="term" value="P:tRNA pseudouridine synthesis"/>
    <property type="evidence" value="ECO:0007669"/>
    <property type="project" value="InterPro"/>
</dbReference>
<feature type="compositionally biased region" description="Low complexity" evidence="6">
    <location>
        <begin position="181"/>
        <end position="196"/>
    </location>
</feature>
<keyword evidence="3" id="KW-0413">Isomerase</keyword>
<feature type="region of interest" description="Disordered" evidence="6">
    <location>
        <begin position="171"/>
        <end position="201"/>
    </location>
</feature>
<sequence length="588" mass="69221">MFERQKCLKLLSYNSIDESVKNPQKRKNNYLKNKERIEKLKFERNQRRKIEHEQNEPEIKDGQYEKNNKFKKYGLCVGYIGSRYHGCQGQGKEYMTIENEIERTLTKINAVKKNSKGFNYCLSRSARTDLGVHALYNLFVYNINIDIGENGNENDNNKSQNGLINSEIKSSKCDENKEENSNPQNVSENNNSLNPNNDKKNDTFEERKEKEKKFINLLNSNLPNDIKCFDIYKVTKSFDARKFCSFRLYEYLFPTYVLSPVQVVPKYEKIFEECIKSIDEYVENDKEAKKKKKETEKEKGKKYDEESGNKIGKPDEENGNKIGKPDEENGNKIDKPDEENGNKIDKPDEENKVETKKTSGKAWGLEAEDIFTIKEEKTDLTDDELNDLFEIFSNYRGYHNFHCFTKNNIDTTTFRYIKYFDVSTVKLYDHNFISIRILGQSFLMHQIRKMITLAVETFRNATSKNSIYYSLNTKSYIPILLFPPDGLMLVCPYFNSYNEKVCNPPDTPQICFDENEEILNFKKEQIGTSIIEKINQNVWKDWMIKVNKYPFIYHFMKNKIEEVYPKSSTNQTAIYTNFMALNFTNIFE</sequence>
<feature type="active site" description="Nucleophile" evidence="4">
    <location>
        <position position="129"/>
    </location>
</feature>
<feature type="region of interest" description="Disordered" evidence="6">
    <location>
        <begin position="285"/>
        <end position="358"/>
    </location>
</feature>
<comment type="similarity">
    <text evidence="1">Belongs to the tRNA pseudouridine synthase TruA family.</text>
</comment>
<dbReference type="Pfam" id="PF01416">
    <property type="entry name" value="PseudoU_synth_1"/>
    <property type="match status" value="1"/>
</dbReference>
<feature type="binding site" evidence="5">
    <location>
        <position position="249"/>
    </location>
    <ligand>
        <name>substrate</name>
    </ligand>
</feature>
<dbReference type="InterPro" id="IPR001406">
    <property type="entry name" value="PsdUridine_synth_TruA"/>
</dbReference>
<dbReference type="CDD" id="cd02568">
    <property type="entry name" value="PseudoU_synth_PUS1_PUS2"/>
    <property type="match status" value="1"/>
</dbReference>
<dbReference type="SUPFAM" id="SSF55120">
    <property type="entry name" value="Pseudouridine synthase"/>
    <property type="match status" value="1"/>
</dbReference>
<dbReference type="GO" id="GO:1990481">
    <property type="term" value="P:mRNA pseudouridine synthesis"/>
    <property type="evidence" value="ECO:0007669"/>
    <property type="project" value="TreeGrafter"/>
</dbReference>
<dbReference type="InterPro" id="IPR020103">
    <property type="entry name" value="PsdUridine_synth_cat_dom_sf"/>
</dbReference>
<feature type="compositionally biased region" description="Basic and acidic residues" evidence="6">
    <location>
        <begin position="285"/>
        <end position="357"/>
    </location>
</feature>
<dbReference type="PANTHER" id="PTHR11142">
    <property type="entry name" value="PSEUDOURIDYLATE SYNTHASE"/>
    <property type="match status" value="1"/>
</dbReference>
<dbReference type="Proteomes" id="UP000515550">
    <property type="component" value="Chromosome PVBDA_12"/>
</dbReference>
<gene>
    <name evidence="8" type="ORF">PVBDA_1202820</name>
</gene>